<keyword evidence="11" id="KW-1185">Reference proteome</keyword>
<evidence type="ECO:0000256" key="4">
    <source>
        <dbReference type="ARBA" id="ARBA00022692"/>
    </source>
</evidence>
<name>A0A0A2SVF4_9GAMM</name>
<evidence type="ECO:0000256" key="5">
    <source>
        <dbReference type="ARBA" id="ARBA00022989"/>
    </source>
</evidence>
<dbReference type="RefSeq" id="WP_035888084.1">
    <property type="nucleotide sequence ID" value="NZ_JNCF01000011.1"/>
</dbReference>
<evidence type="ECO:0000313" key="11">
    <source>
        <dbReference type="Proteomes" id="UP000054422"/>
    </source>
</evidence>
<dbReference type="AlphaFoldDB" id="A0A0A2SVF4"/>
<dbReference type="Proteomes" id="UP000054422">
    <property type="component" value="Unassembled WGS sequence"/>
</dbReference>
<dbReference type="GO" id="GO:0005886">
    <property type="term" value="C:plasma membrane"/>
    <property type="evidence" value="ECO:0007669"/>
    <property type="project" value="UniProtKB-SubCell"/>
</dbReference>
<sequence length="84" mass="9496">MNHEILYAALILLLIIPAIFAFVFLLKKLTYSSYQNASGIKVIHQLSLSKREKIVVISVENVKLVIGFSPNTFSLLHLIEQNDI</sequence>
<dbReference type="Pfam" id="PF04347">
    <property type="entry name" value="FliO"/>
    <property type="match status" value="1"/>
</dbReference>
<dbReference type="PANTHER" id="PTHR38766">
    <property type="entry name" value="FLAGELLAR PROTEIN FLIO"/>
    <property type="match status" value="1"/>
</dbReference>
<dbReference type="GO" id="GO:0044781">
    <property type="term" value="P:bacterial-type flagellum organization"/>
    <property type="evidence" value="ECO:0007669"/>
    <property type="project" value="InterPro"/>
</dbReference>
<protein>
    <recommendedName>
        <fullName evidence="12">Flagellar protein</fullName>
    </recommendedName>
</protein>
<dbReference type="PANTHER" id="PTHR38766:SF1">
    <property type="entry name" value="FLAGELLAR PROTEIN FLIO"/>
    <property type="match status" value="1"/>
</dbReference>
<accession>A0A0A2SVF4</accession>
<evidence type="ECO:0000256" key="7">
    <source>
        <dbReference type="ARBA" id="ARBA00023143"/>
    </source>
</evidence>
<comment type="similarity">
    <text evidence="8">Belongs to the FliO/MopB family.</text>
</comment>
<reference evidence="10 11" key="1">
    <citation type="submission" date="2014-05" db="EMBL/GenBank/DDBJ databases">
        <authorList>
            <person name="Rizzardi K."/>
            <person name="Winiecka-Krusnell J."/>
            <person name="Ramliden M."/>
            <person name="Alm E."/>
            <person name="Andersson S."/>
            <person name="Byfors S."/>
        </authorList>
    </citation>
    <scope>NUCLEOTIDE SEQUENCE [LARGE SCALE GENOMIC DNA]</scope>
    <source>
        <strain evidence="10 11">LEGN</strain>
    </source>
</reference>
<evidence type="ECO:0000256" key="2">
    <source>
        <dbReference type="ARBA" id="ARBA00004236"/>
    </source>
</evidence>
<dbReference type="GO" id="GO:0009425">
    <property type="term" value="C:bacterial-type flagellum basal body"/>
    <property type="evidence" value="ECO:0007669"/>
    <property type="project" value="UniProtKB-SubCell"/>
</dbReference>
<gene>
    <name evidence="10" type="ORF">EP47_04960</name>
</gene>
<dbReference type="InterPro" id="IPR052205">
    <property type="entry name" value="FliO/MopB"/>
</dbReference>
<dbReference type="InterPro" id="IPR022781">
    <property type="entry name" value="Flagellar_biosynth_FliO"/>
</dbReference>
<keyword evidence="6 9" id="KW-0472">Membrane</keyword>
<keyword evidence="4 9" id="KW-0812">Transmembrane</keyword>
<keyword evidence="7" id="KW-0975">Bacterial flagellum</keyword>
<evidence type="ECO:0000256" key="8">
    <source>
        <dbReference type="ARBA" id="ARBA00037937"/>
    </source>
</evidence>
<evidence type="ECO:0008006" key="12">
    <source>
        <dbReference type="Google" id="ProtNLM"/>
    </source>
</evidence>
<dbReference type="STRING" id="1498499.EP47_04960"/>
<keyword evidence="5 9" id="KW-1133">Transmembrane helix</keyword>
<comment type="subcellular location">
    <subcellularLocation>
        <location evidence="1">Bacterial flagellum basal body</location>
    </subcellularLocation>
    <subcellularLocation>
        <location evidence="2">Cell membrane</location>
    </subcellularLocation>
</comment>
<evidence type="ECO:0000256" key="9">
    <source>
        <dbReference type="SAM" id="Phobius"/>
    </source>
</evidence>
<evidence type="ECO:0000256" key="6">
    <source>
        <dbReference type="ARBA" id="ARBA00023136"/>
    </source>
</evidence>
<comment type="caution">
    <text evidence="10">The sequence shown here is derived from an EMBL/GenBank/DDBJ whole genome shotgun (WGS) entry which is preliminary data.</text>
</comment>
<proteinExistence type="inferred from homology"/>
<organism evidence="10 11">
    <name type="scientific">Legionella norrlandica</name>
    <dbReference type="NCBI Taxonomy" id="1498499"/>
    <lineage>
        <taxon>Bacteria</taxon>
        <taxon>Pseudomonadati</taxon>
        <taxon>Pseudomonadota</taxon>
        <taxon>Gammaproteobacteria</taxon>
        <taxon>Legionellales</taxon>
        <taxon>Legionellaceae</taxon>
        <taxon>Legionella</taxon>
    </lineage>
</organism>
<dbReference type="EMBL" id="JNCF01000011">
    <property type="protein sequence ID" value="KGP63716.1"/>
    <property type="molecule type" value="Genomic_DNA"/>
</dbReference>
<evidence type="ECO:0000256" key="1">
    <source>
        <dbReference type="ARBA" id="ARBA00004117"/>
    </source>
</evidence>
<evidence type="ECO:0000313" key="10">
    <source>
        <dbReference type="EMBL" id="KGP63716.1"/>
    </source>
</evidence>
<keyword evidence="3" id="KW-1003">Cell membrane</keyword>
<feature type="transmembrane region" description="Helical" evidence="9">
    <location>
        <begin position="6"/>
        <end position="26"/>
    </location>
</feature>
<evidence type="ECO:0000256" key="3">
    <source>
        <dbReference type="ARBA" id="ARBA00022475"/>
    </source>
</evidence>